<dbReference type="OrthoDB" id="9813719at2"/>
<dbReference type="InterPro" id="IPR018117">
    <property type="entry name" value="C5_DNA_meth_AS"/>
</dbReference>
<keyword evidence="4" id="KW-0680">Restriction system</keyword>
<dbReference type="InterPro" id="IPR050390">
    <property type="entry name" value="C5-Methyltransferase"/>
</dbReference>
<dbReference type="NCBIfam" id="TIGR00675">
    <property type="entry name" value="dcm"/>
    <property type="match status" value="1"/>
</dbReference>
<comment type="caution">
    <text evidence="8">The sequence shown here is derived from an EMBL/GenBank/DDBJ whole genome shotgun (WGS) entry which is preliminary data.</text>
</comment>
<dbReference type="Gene3D" id="3.90.120.10">
    <property type="entry name" value="DNA Methylase, subunit A, domain 2"/>
    <property type="match status" value="1"/>
</dbReference>
<dbReference type="EMBL" id="QKVO01000017">
    <property type="protein sequence ID" value="RAO94825.1"/>
    <property type="molecule type" value="Genomic_DNA"/>
</dbReference>
<keyword evidence="3 5" id="KW-0949">S-adenosyl-L-methionine</keyword>
<evidence type="ECO:0000256" key="1">
    <source>
        <dbReference type="ARBA" id="ARBA00022603"/>
    </source>
</evidence>
<organism evidence="8 9">
    <name type="scientific">Mycoplasma wenyonii</name>
    <dbReference type="NCBI Taxonomy" id="65123"/>
    <lineage>
        <taxon>Bacteria</taxon>
        <taxon>Bacillati</taxon>
        <taxon>Mycoplasmatota</taxon>
        <taxon>Mollicutes</taxon>
        <taxon>Mycoplasmataceae</taxon>
        <taxon>Mycoplasma</taxon>
    </lineage>
</organism>
<evidence type="ECO:0000313" key="9">
    <source>
        <dbReference type="Proteomes" id="UP000249762"/>
    </source>
</evidence>
<feature type="active site" evidence="5">
    <location>
        <position position="84"/>
    </location>
</feature>
<keyword evidence="1 5" id="KW-0489">Methyltransferase</keyword>
<dbReference type="Gene3D" id="3.40.50.150">
    <property type="entry name" value="Vaccinia Virus protein VP39"/>
    <property type="match status" value="1"/>
</dbReference>
<evidence type="ECO:0000256" key="3">
    <source>
        <dbReference type="ARBA" id="ARBA00022691"/>
    </source>
</evidence>
<reference evidence="9" key="1">
    <citation type="submission" date="2018-06" db="EMBL/GenBank/DDBJ databases">
        <authorList>
            <person name="Martinez Ocampo F."/>
            <person name="Quiroz Castaneda R.E."/>
            <person name="Rojas Lopez X."/>
        </authorList>
    </citation>
    <scope>NUCLEOTIDE SEQUENCE [LARGE SCALE GENOMIC DNA]</scope>
    <source>
        <strain evidence="9">INIFAP02</strain>
    </source>
</reference>
<dbReference type="GO" id="GO:0044027">
    <property type="term" value="P:negative regulation of gene expression via chromosomal CpG island methylation"/>
    <property type="evidence" value="ECO:0007669"/>
    <property type="project" value="TreeGrafter"/>
</dbReference>
<evidence type="ECO:0000256" key="6">
    <source>
        <dbReference type="RuleBase" id="RU000416"/>
    </source>
</evidence>
<dbReference type="PROSITE" id="PS00094">
    <property type="entry name" value="C5_MTASE_1"/>
    <property type="match status" value="1"/>
</dbReference>
<gene>
    <name evidence="8" type="ORF">DNK47_02960</name>
</gene>
<dbReference type="EC" id="2.1.1.37" evidence="7"/>
<dbReference type="PANTHER" id="PTHR10629:SF52">
    <property type="entry name" value="DNA (CYTOSINE-5)-METHYLTRANSFERASE 1"/>
    <property type="match status" value="1"/>
</dbReference>
<dbReference type="Proteomes" id="UP000249762">
    <property type="component" value="Unassembled WGS sequence"/>
</dbReference>
<dbReference type="GO" id="GO:0003677">
    <property type="term" value="F:DNA binding"/>
    <property type="evidence" value="ECO:0007669"/>
    <property type="project" value="TreeGrafter"/>
</dbReference>
<evidence type="ECO:0000313" key="8">
    <source>
        <dbReference type="EMBL" id="RAO94825.1"/>
    </source>
</evidence>
<evidence type="ECO:0000256" key="2">
    <source>
        <dbReference type="ARBA" id="ARBA00022679"/>
    </source>
</evidence>
<dbReference type="PRINTS" id="PR00105">
    <property type="entry name" value="C5METTRFRASE"/>
</dbReference>
<dbReference type="InterPro" id="IPR001525">
    <property type="entry name" value="C5_MeTfrase"/>
</dbReference>
<dbReference type="REBASE" id="284566">
    <property type="entry name" value="M.MweAP02ORF2960P"/>
</dbReference>
<dbReference type="GO" id="GO:0032259">
    <property type="term" value="P:methylation"/>
    <property type="evidence" value="ECO:0007669"/>
    <property type="project" value="UniProtKB-KW"/>
</dbReference>
<dbReference type="SUPFAM" id="SSF53335">
    <property type="entry name" value="S-adenosyl-L-methionine-dependent methyltransferases"/>
    <property type="match status" value="1"/>
</dbReference>
<dbReference type="GO" id="GO:0009307">
    <property type="term" value="P:DNA restriction-modification system"/>
    <property type="evidence" value="ECO:0007669"/>
    <property type="project" value="UniProtKB-KW"/>
</dbReference>
<evidence type="ECO:0000256" key="7">
    <source>
        <dbReference type="RuleBase" id="RU000417"/>
    </source>
</evidence>
<dbReference type="RefSeq" id="WP_112665808.1">
    <property type="nucleotide sequence ID" value="NZ_QKVO01000017.1"/>
</dbReference>
<keyword evidence="9" id="KW-1185">Reference proteome</keyword>
<dbReference type="PROSITE" id="PS51679">
    <property type="entry name" value="SAM_MT_C5"/>
    <property type="match status" value="1"/>
</dbReference>
<sequence length="350" mass="39484">MPFWMGELFCGPGGLAWGAINADIGSEELKIQHRWASDFDKDTCETYRNNICPNSRDTVYQEDIKTLDIEKLEPIDVLVFGFPCNDFSQVGKQKGLEGQFGGLYAYAVKALKHFKPKWFVAENVPGLISMKRGAVFKKIMRELEEAGYSLTPHLFKFEDYGIPQSRHRLIVVGIRKDIDVKYLIPSCEPFENIDNSCKFALENPPIPSNACNHEIPKHSSLVEERLKHISPGKNVFSEDLPLRLQLKVKGARFSLTYRKLDPKNPSYTIIGSGGGGSHVYHWAEPRALTNRERARLQTFPDDFVFVGNRTSVRKQIGMAVPCQGAKIIFETILKCFAGIKYPSIPPSLSL</sequence>
<dbReference type="GO" id="GO:0003886">
    <property type="term" value="F:DNA (cytosine-5-)-methyltransferase activity"/>
    <property type="evidence" value="ECO:0007669"/>
    <property type="project" value="UniProtKB-EC"/>
</dbReference>
<name>A0A328PM61_9MOLU</name>
<keyword evidence="2 5" id="KW-0808">Transferase</keyword>
<dbReference type="AlphaFoldDB" id="A0A328PM61"/>
<dbReference type="Pfam" id="PF00145">
    <property type="entry name" value="DNA_methylase"/>
    <property type="match status" value="1"/>
</dbReference>
<evidence type="ECO:0000256" key="5">
    <source>
        <dbReference type="PROSITE-ProRule" id="PRU01016"/>
    </source>
</evidence>
<dbReference type="InterPro" id="IPR029063">
    <property type="entry name" value="SAM-dependent_MTases_sf"/>
</dbReference>
<proteinExistence type="inferred from homology"/>
<accession>A0A328PM61</accession>
<comment type="catalytic activity">
    <reaction evidence="7">
        <text>a 2'-deoxycytidine in DNA + S-adenosyl-L-methionine = a 5-methyl-2'-deoxycytidine in DNA + S-adenosyl-L-homocysteine + H(+)</text>
        <dbReference type="Rhea" id="RHEA:13681"/>
        <dbReference type="Rhea" id="RHEA-COMP:11369"/>
        <dbReference type="Rhea" id="RHEA-COMP:11370"/>
        <dbReference type="ChEBI" id="CHEBI:15378"/>
        <dbReference type="ChEBI" id="CHEBI:57856"/>
        <dbReference type="ChEBI" id="CHEBI:59789"/>
        <dbReference type="ChEBI" id="CHEBI:85452"/>
        <dbReference type="ChEBI" id="CHEBI:85454"/>
        <dbReference type="EC" id="2.1.1.37"/>
    </reaction>
</comment>
<evidence type="ECO:0000256" key="4">
    <source>
        <dbReference type="ARBA" id="ARBA00022747"/>
    </source>
</evidence>
<comment type="similarity">
    <text evidence="5 6">Belongs to the class I-like SAM-binding methyltransferase superfamily. C5-methyltransferase family.</text>
</comment>
<dbReference type="PANTHER" id="PTHR10629">
    <property type="entry name" value="CYTOSINE-SPECIFIC METHYLTRANSFERASE"/>
    <property type="match status" value="1"/>
</dbReference>
<protein>
    <recommendedName>
        <fullName evidence="7">Cytosine-specific methyltransferase</fullName>
        <ecNumber evidence="7">2.1.1.37</ecNumber>
    </recommendedName>
</protein>